<accession>A0A6C0KX31</accession>
<protein>
    <submittedName>
        <fullName evidence="1">Uncharacterized protein</fullName>
    </submittedName>
</protein>
<evidence type="ECO:0000313" key="1">
    <source>
        <dbReference type="EMBL" id="QHU21044.1"/>
    </source>
</evidence>
<sequence length="189" mass="21027">MANTANMAADIASNNEITFKDKYVSCKATVDLYNHTVQIEGMIANFAQFSEVKIIAANPPDRMTAYAGSGLPFPCSQFAFENSPNQAFVDPSGSFKTTFLYPNAYYVPDMFTKIAPSVYFVFKPIDKNKEPHATRVELFDNLPVRSLVHRPNHAKGPGFYSAKETLIGIRSAEDTMRTLAQYKGLYDIA</sequence>
<reference evidence="1" key="1">
    <citation type="journal article" date="2020" name="Nature">
        <title>Giant virus diversity and host interactions through global metagenomics.</title>
        <authorList>
            <person name="Schulz F."/>
            <person name="Roux S."/>
            <person name="Paez-Espino D."/>
            <person name="Jungbluth S."/>
            <person name="Walsh D.A."/>
            <person name="Denef V.J."/>
            <person name="McMahon K.D."/>
            <person name="Konstantinidis K.T."/>
            <person name="Eloe-Fadrosh E.A."/>
            <person name="Kyrpides N.C."/>
            <person name="Woyke T."/>
        </authorList>
    </citation>
    <scope>NUCLEOTIDE SEQUENCE</scope>
    <source>
        <strain evidence="1">GVMAG-S-3300013094-100</strain>
    </source>
</reference>
<proteinExistence type="predicted"/>
<dbReference type="EMBL" id="MN740977">
    <property type="protein sequence ID" value="QHU21044.1"/>
    <property type="molecule type" value="Genomic_DNA"/>
</dbReference>
<name>A0A6C0KX31_9ZZZZ</name>
<organism evidence="1">
    <name type="scientific">viral metagenome</name>
    <dbReference type="NCBI Taxonomy" id="1070528"/>
    <lineage>
        <taxon>unclassified sequences</taxon>
        <taxon>metagenomes</taxon>
        <taxon>organismal metagenomes</taxon>
    </lineage>
</organism>
<dbReference type="AlphaFoldDB" id="A0A6C0KX31"/>